<dbReference type="InterPro" id="IPR050465">
    <property type="entry name" value="UPF0194_transport"/>
</dbReference>
<protein>
    <submittedName>
        <fullName evidence="6">HlyD family secretion protein</fullName>
    </submittedName>
</protein>
<evidence type="ECO:0000256" key="4">
    <source>
        <dbReference type="SAM" id="SignalP"/>
    </source>
</evidence>
<dbReference type="GO" id="GO:0030313">
    <property type="term" value="C:cell envelope"/>
    <property type="evidence" value="ECO:0007669"/>
    <property type="project" value="UniProtKB-SubCell"/>
</dbReference>
<dbReference type="STRING" id="28136.SAMN02745202_02176"/>
<dbReference type="EMBL" id="FUXK01000030">
    <property type="protein sequence ID" value="SKA13154.1"/>
    <property type="molecule type" value="Genomic_DNA"/>
</dbReference>
<keyword evidence="4" id="KW-0732">Signal</keyword>
<dbReference type="InterPro" id="IPR058625">
    <property type="entry name" value="MdtA-like_BSH"/>
</dbReference>
<dbReference type="Gene3D" id="2.40.50.100">
    <property type="match status" value="1"/>
</dbReference>
<feature type="domain" description="Multidrug resistance protein MdtA-like barrel-sandwich hybrid" evidence="5">
    <location>
        <begin position="34"/>
        <end position="215"/>
    </location>
</feature>
<dbReference type="RefSeq" id="WP_025070705.1">
    <property type="nucleotide sequence ID" value="NZ_FUXK01000030.1"/>
</dbReference>
<dbReference type="PANTHER" id="PTHR32347:SF23">
    <property type="entry name" value="BLL5650 PROTEIN"/>
    <property type="match status" value="1"/>
</dbReference>
<comment type="subcellular location">
    <subcellularLocation>
        <location evidence="1">Cell envelope</location>
    </subcellularLocation>
</comment>
<evidence type="ECO:0000313" key="6">
    <source>
        <dbReference type="EMBL" id="SKA13154.1"/>
    </source>
</evidence>
<evidence type="ECO:0000256" key="1">
    <source>
        <dbReference type="ARBA" id="ARBA00004196"/>
    </source>
</evidence>
<feature type="chain" id="PRO_5010584004" evidence="4">
    <location>
        <begin position="22"/>
        <end position="313"/>
    </location>
</feature>
<dbReference type="eggNOG" id="COG0845">
    <property type="taxonomic scope" value="Bacteria"/>
</dbReference>
<accession>A0A1T4RAU3</accession>
<feature type="coiled-coil region" evidence="3">
    <location>
        <begin position="70"/>
        <end position="178"/>
    </location>
</feature>
<dbReference type="SUPFAM" id="SSF111369">
    <property type="entry name" value="HlyD-like secretion proteins"/>
    <property type="match status" value="1"/>
</dbReference>
<evidence type="ECO:0000259" key="5">
    <source>
        <dbReference type="Pfam" id="PF25917"/>
    </source>
</evidence>
<dbReference type="Proteomes" id="UP000190065">
    <property type="component" value="Unassembled WGS sequence"/>
</dbReference>
<dbReference type="Gene3D" id="2.40.30.170">
    <property type="match status" value="1"/>
</dbReference>
<keyword evidence="2 3" id="KW-0175">Coiled coil</keyword>
<sequence length="313" mass="34653">MRKIIVAIPLVLSLMACGDQAQDFDATGTFEATEVTVSAQLAGKLKSFTVSEGDNVKANAVLGEIDAYQLQQKSEELVAMKQQLSATETATDAKQLNLQKQVASLEQQVANAQREQQRFAELVKDGAVPRKQLDDISNQVRVLQRQLEATREQIRSNNAALKAQARGIEAQRQGVEAQQRQLADQINNAQIVAPRAGTVLEKYAEAGEFVTPGRPLLKLANVDEMYLRAYVTSLQLKHCRVGQTVTVMADYGEGKQKRTYRGVVAWISSRAEFTPKTILTDNERADLVYAVKIKFKNDGYAKIGMYGEVKFND</sequence>
<evidence type="ECO:0000256" key="2">
    <source>
        <dbReference type="ARBA" id="ARBA00023054"/>
    </source>
</evidence>
<proteinExistence type="predicted"/>
<gene>
    <name evidence="6" type="ORF">SAMN02745202_02176</name>
</gene>
<dbReference type="PROSITE" id="PS51257">
    <property type="entry name" value="PROKAR_LIPOPROTEIN"/>
    <property type="match status" value="1"/>
</dbReference>
<dbReference type="Pfam" id="PF25917">
    <property type="entry name" value="BSH_RND"/>
    <property type="match status" value="1"/>
</dbReference>
<organism evidence="6 7">
    <name type="scientific">Segatella oulorum</name>
    <dbReference type="NCBI Taxonomy" id="28136"/>
    <lineage>
        <taxon>Bacteria</taxon>
        <taxon>Pseudomonadati</taxon>
        <taxon>Bacteroidota</taxon>
        <taxon>Bacteroidia</taxon>
        <taxon>Bacteroidales</taxon>
        <taxon>Prevotellaceae</taxon>
        <taxon>Segatella</taxon>
    </lineage>
</organism>
<name>A0A1T4RAU3_9BACT</name>
<feature type="signal peptide" evidence="4">
    <location>
        <begin position="1"/>
        <end position="21"/>
    </location>
</feature>
<reference evidence="6 7" key="1">
    <citation type="submission" date="2017-02" db="EMBL/GenBank/DDBJ databases">
        <authorList>
            <person name="Peterson S.W."/>
        </authorList>
    </citation>
    <scope>NUCLEOTIDE SEQUENCE [LARGE SCALE GENOMIC DNA]</scope>
    <source>
        <strain evidence="6 7">ATCC 43324</strain>
    </source>
</reference>
<evidence type="ECO:0000313" key="7">
    <source>
        <dbReference type="Proteomes" id="UP000190065"/>
    </source>
</evidence>
<dbReference type="AlphaFoldDB" id="A0A1T4RAU3"/>
<evidence type="ECO:0000256" key="3">
    <source>
        <dbReference type="SAM" id="Coils"/>
    </source>
</evidence>
<dbReference type="PANTHER" id="PTHR32347">
    <property type="entry name" value="EFFLUX SYSTEM COMPONENT YKNX-RELATED"/>
    <property type="match status" value="1"/>
</dbReference>